<reference evidence="4" key="1">
    <citation type="journal article" date="2019" name="Environ. Microbiol.">
        <title>Fungal ecological strategies reflected in gene transcription - a case study of two litter decomposers.</title>
        <authorList>
            <person name="Barbi F."/>
            <person name="Kohler A."/>
            <person name="Barry K."/>
            <person name="Baskaran P."/>
            <person name="Daum C."/>
            <person name="Fauchery L."/>
            <person name="Ihrmark K."/>
            <person name="Kuo A."/>
            <person name="LaButti K."/>
            <person name="Lipzen A."/>
            <person name="Morin E."/>
            <person name="Grigoriev I.V."/>
            <person name="Henrissat B."/>
            <person name="Lindahl B."/>
            <person name="Martin F."/>
        </authorList>
    </citation>
    <scope>NUCLEOTIDE SEQUENCE</scope>
    <source>
        <strain evidence="4">JB14</strain>
    </source>
</reference>
<organism evidence="4 5">
    <name type="scientific">Gymnopus androsaceus JB14</name>
    <dbReference type="NCBI Taxonomy" id="1447944"/>
    <lineage>
        <taxon>Eukaryota</taxon>
        <taxon>Fungi</taxon>
        <taxon>Dikarya</taxon>
        <taxon>Basidiomycota</taxon>
        <taxon>Agaricomycotina</taxon>
        <taxon>Agaricomycetes</taxon>
        <taxon>Agaricomycetidae</taxon>
        <taxon>Agaricales</taxon>
        <taxon>Marasmiineae</taxon>
        <taxon>Omphalotaceae</taxon>
        <taxon>Gymnopus</taxon>
    </lineage>
</organism>
<feature type="region of interest" description="Disordered" evidence="2">
    <location>
        <begin position="868"/>
        <end position="973"/>
    </location>
</feature>
<evidence type="ECO:0000256" key="2">
    <source>
        <dbReference type="SAM" id="MobiDB-lite"/>
    </source>
</evidence>
<accession>A0A6A4IBY4</accession>
<feature type="compositionally biased region" description="Basic and acidic residues" evidence="2">
    <location>
        <begin position="1133"/>
        <end position="1142"/>
    </location>
</feature>
<feature type="coiled-coil region" evidence="1">
    <location>
        <begin position="740"/>
        <end position="851"/>
    </location>
</feature>
<evidence type="ECO:0000313" key="4">
    <source>
        <dbReference type="EMBL" id="KAE9408079.1"/>
    </source>
</evidence>
<dbReference type="Gene3D" id="3.40.50.11500">
    <property type="match status" value="1"/>
</dbReference>
<evidence type="ECO:0000259" key="3">
    <source>
        <dbReference type="PROSITE" id="PS50211"/>
    </source>
</evidence>
<evidence type="ECO:0000256" key="1">
    <source>
        <dbReference type="SAM" id="Coils"/>
    </source>
</evidence>
<feature type="domain" description="UDENN" evidence="3">
    <location>
        <begin position="340"/>
        <end position="748"/>
    </location>
</feature>
<sequence>MNRIGENIILRSRFSEPTLGNRAGTNVIEEENLGEDDFELITAPAATSPSSHNNPLSSPTDVRTGTKAARVLGIQHVPSMTPVPAFGRKNSVVSTRSAREVLPATSHLPSLPLTSLYVVSGLPKSPHTWTLSDPDSVLGLHHSDGAVNRWWRPEVLGSTVSPGVGGASTGKKKRRGKDETKGAGALHKSEVGKMLSKALKLSFTREVEVIASTLQPASTVHTFTFTLPTPNTPLGPTPSGDLLRASILSDNRSSVAQSFTHPYHGDPYARPSSTYLGPSSALGHRSSPATGDTNDSTGATQTYHGVCLIVWSHADAERSNAIRRTLEASRSRKESNQSLVTARLKSLRADTLDHNDPTLQARKNAKRSSRGPWGDADTDAETEAEGVSESEYEVASTIGHGIGESTLFLPTDSVFWLPYALTLVSRHPVYDLMRDYLTLSWARFSKDVQSHTLQISKILAHPAPRAGEYVRLDASPKNDSGENTLEVTARFPGGLDFGRGLVDINFTMWPLFKCLNIENILTICEIALAPTGRILFFSRHPAMLGIAVMTIKYLVELRGWNGVALPAVHSRDAKIYIDDPGPWIIGLATEARYSVRPSPEVCLCDLDINALNCASPPQGCVSTKQQREKYRQRIQTAFDQHYHPDHSIPTEFKEAFLLAASGPFARLQAKRGASAAAVADQIKPPEWWNSTRDHTGYKKPSLLKRIGMFGAVKRPPQLSASEQLIQLSIRKRASAFVDARDDLETKIGRLSRRLNFLMTESDLWRDKFVTFEQYAEKLSAEANQLRAKINKEQRETKRLSGLVTLTAVEKNKLQTQLKDTEVAHKDAMEELEKMKEAMETMELERADMIADVEAQIERALASMAVGVDESDYGSRPSSRLSNMSDVSGTPRSRRTSDASKARHLRSFGTESTLAESYEDDLRGPILAPTERANGTIQEDKEEEEADSTEIAKKKRFSASEVEDGMGAVDQGISEKSDKIAQKVMEIQAKLENALSADRRTAKWRGNVSNHESDVDFEDSEPADGDNTPPASATRRPLLVKTTGMHGPTHRATPSRDLADPASVRKIASGASLSATRPVTPIQVTPSTPALSPGIHGTTDESDTDFQSAYSVSPRESTGSLEYSQTLSDEEDPENRLPDEFGKHPVSAFTKRHRDRLSSTSTATDSTVLDDRALPSPTQSEYTIVSQQSPYSRPYQCLKDELEVYLHVLFWLADFSFVYV</sequence>
<dbReference type="Pfam" id="PF02141">
    <property type="entry name" value="DENN"/>
    <property type="match status" value="1"/>
</dbReference>
<dbReference type="PROSITE" id="PS50211">
    <property type="entry name" value="DENN"/>
    <property type="match status" value="1"/>
</dbReference>
<dbReference type="Proteomes" id="UP000799118">
    <property type="component" value="Unassembled WGS sequence"/>
</dbReference>
<evidence type="ECO:0000313" key="5">
    <source>
        <dbReference type="Proteomes" id="UP000799118"/>
    </source>
</evidence>
<dbReference type="PANTHER" id="PTHR12296:SF31">
    <property type="entry name" value="DENN (AEX-3) DOMAIN PROTEIN (AFU_ORTHOLOGUE AFUA_6G11200)"/>
    <property type="match status" value="1"/>
</dbReference>
<feature type="compositionally biased region" description="Polar residues" evidence="2">
    <location>
        <begin position="1070"/>
        <end position="1089"/>
    </location>
</feature>
<dbReference type="InterPro" id="IPR051696">
    <property type="entry name" value="DENN_Domain_GEFs"/>
</dbReference>
<dbReference type="InterPro" id="IPR037516">
    <property type="entry name" value="Tripartite_DENN"/>
</dbReference>
<feature type="compositionally biased region" description="Polar residues" evidence="2">
    <location>
        <begin position="875"/>
        <end position="890"/>
    </location>
</feature>
<feature type="compositionally biased region" description="Polar residues" evidence="2">
    <location>
        <begin position="1104"/>
        <end position="1126"/>
    </location>
</feature>
<protein>
    <recommendedName>
        <fullName evidence="3">UDENN domain-containing protein</fullName>
    </recommendedName>
</protein>
<dbReference type="SMART" id="SM00799">
    <property type="entry name" value="DENN"/>
    <property type="match status" value="1"/>
</dbReference>
<feature type="compositionally biased region" description="Polar residues" evidence="2">
    <location>
        <begin position="1157"/>
        <end position="1166"/>
    </location>
</feature>
<feature type="region of interest" description="Disordered" evidence="2">
    <location>
        <begin position="1004"/>
        <end position="1173"/>
    </location>
</feature>
<feature type="region of interest" description="Disordered" evidence="2">
    <location>
        <begin position="350"/>
        <end position="390"/>
    </location>
</feature>
<dbReference type="OrthoDB" id="6019893at2759"/>
<dbReference type="InterPro" id="IPR043153">
    <property type="entry name" value="DENN_C"/>
</dbReference>
<gene>
    <name evidence="4" type="ORF">BT96DRAFT_985871</name>
</gene>
<keyword evidence="1" id="KW-0175">Coiled coil</keyword>
<dbReference type="PANTHER" id="PTHR12296">
    <property type="entry name" value="DENN DOMAIN-CONTAINING PROTEIN 4"/>
    <property type="match status" value="1"/>
</dbReference>
<proteinExistence type="predicted"/>
<name>A0A6A4IBY4_9AGAR</name>
<dbReference type="GO" id="GO:0032483">
    <property type="term" value="P:regulation of Rab protein signal transduction"/>
    <property type="evidence" value="ECO:0007669"/>
    <property type="project" value="TreeGrafter"/>
</dbReference>
<dbReference type="GO" id="GO:0031410">
    <property type="term" value="C:cytoplasmic vesicle"/>
    <property type="evidence" value="ECO:0007669"/>
    <property type="project" value="TreeGrafter"/>
</dbReference>
<dbReference type="AlphaFoldDB" id="A0A6A4IBY4"/>
<feature type="compositionally biased region" description="Polar residues" evidence="2">
    <location>
        <begin position="287"/>
        <end position="298"/>
    </location>
</feature>
<feature type="compositionally biased region" description="Acidic residues" evidence="2">
    <location>
        <begin position="1014"/>
        <end position="1023"/>
    </location>
</feature>
<feature type="region of interest" description="Disordered" evidence="2">
    <location>
        <begin position="161"/>
        <end position="184"/>
    </location>
</feature>
<dbReference type="InterPro" id="IPR001194">
    <property type="entry name" value="cDENN_dom"/>
</dbReference>
<dbReference type="EMBL" id="ML769392">
    <property type="protein sequence ID" value="KAE9408079.1"/>
    <property type="molecule type" value="Genomic_DNA"/>
</dbReference>
<feature type="compositionally biased region" description="Acidic residues" evidence="2">
    <location>
        <begin position="376"/>
        <end position="390"/>
    </location>
</feature>
<keyword evidence="5" id="KW-1185">Reference proteome</keyword>
<feature type="region of interest" description="Disordered" evidence="2">
    <location>
        <begin position="258"/>
        <end position="298"/>
    </location>
</feature>